<evidence type="ECO:0000259" key="3">
    <source>
        <dbReference type="Pfam" id="PF25455"/>
    </source>
</evidence>
<reference evidence="4 5" key="1">
    <citation type="submission" date="2016-10" db="EMBL/GenBank/DDBJ databases">
        <authorList>
            <person name="de Groot N.N."/>
        </authorList>
    </citation>
    <scope>NUCLEOTIDE SEQUENCE [LARGE SCALE GENOMIC DNA]</scope>
    <source>
        <strain evidence="4 5">ATCC 35022</strain>
    </source>
</reference>
<feature type="domain" description="GCVT N-terminal" evidence="2">
    <location>
        <begin position="13"/>
        <end position="123"/>
    </location>
</feature>
<dbReference type="PIRSF" id="PIRSF006487">
    <property type="entry name" value="GcvT"/>
    <property type="match status" value="1"/>
</dbReference>
<dbReference type="Pfam" id="PF01571">
    <property type="entry name" value="GCV_T"/>
    <property type="match status" value="1"/>
</dbReference>
<dbReference type="OrthoDB" id="9796287at2"/>
<dbReference type="EMBL" id="FMXQ01000004">
    <property type="protein sequence ID" value="SDB29378.1"/>
    <property type="molecule type" value="Genomic_DNA"/>
</dbReference>
<evidence type="ECO:0000313" key="4">
    <source>
        <dbReference type="EMBL" id="SDB29378.1"/>
    </source>
</evidence>
<name>A0A1G6C927_9HYPH</name>
<accession>A0A1G6C927</accession>
<evidence type="ECO:0000259" key="2">
    <source>
        <dbReference type="Pfam" id="PF01571"/>
    </source>
</evidence>
<gene>
    <name evidence="4" type="ORF">SAMN02982931_02209</name>
</gene>
<dbReference type="SUPFAM" id="SSF103025">
    <property type="entry name" value="Folate-binding domain"/>
    <property type="match status" value="1"/>
</dbReference>
<dbReference type="InterPro" id="IPR017703">
    <property type="entry name" value="YgfZ/GCV_T_CS"/>
</dbReference>
<dbReference type="Gene3D" id="3.30.1360.120">
    <property type="entry name" value="Probable tRNA modification gtpase trme, domain 1"/>
    <property type="match status" value="2"/>
</dbReference>
<protein>
    <submittedName>
        <fullName evidence="4">Uncharacterized protein</fullName>
    </submittedName>
</protein>
<dbReference type="PANTHER" id="PTHR22602:SF0">
    <property type="entry name" value="TRANSFERASE CAF17, MITOCHONDRIAL-RELATED"/>
    <property type="match status" value="1"/>
</dbReference>
<dbReference type="AlphaFoldDB" id="A0A1G6C927"/>
<dbReference type="NCBIfam" id="TIGR03317">
    <property type="entry name" value="ygfZ_signature"/>
    <property type="match status" value="1"/>
</dbReference>
<dbReference type="GO" id="GO:0016226">
    <property type="term" value="P:iron-sulfur cluster assembly"/>
    <property type="evidence" value="ECO:0007669"/>
    <property type="project" value="TreeGrafter"/>
</dbReference>
<keyword evidence="5" id="KW-1185">Reference proteome</keyword>
<sequence length="290" mass="30317">MTNGRIAELPRRGVVAVSGEDAHAFLDNLMTSNVGEAGAGRAVFAGLLSPQGKLLFDFIAFHDGERYLLDMARSEIPAFLKRLGLFRLRSKVDFADLSEERIVAAAWGGASAPLLDGVVAPDPRLVALGYRGIVPPGADMAADFTESTEAAYDAHRIGLGVPEGGIDFAFGDAFPHDADMDQLAGVDFAKGCFVGQEVVSRMKHRGTARRRVVIGRGGDLPPPGTPVTAGGKPIGALGSSAEGTGLALVRLDRARAAMDAGEAILAGEAPLALAIPDWATFDWPATDDPE</sequence>
<dbReference type="RefSeq" id="WP_090876491.1">
    <property type="nucleotide sequence ID" value="NZ_FMXQ01000004.1"/>
</dbReference>
<dbReference type="InterPro" id="IPR006222">
    <property type="entry name" value="GCVT_N"/>
</dbReference>
<feature type="domain" description="CAF17 C-terminal" evidence="3">
    <location>
        <begin position="211"/>
        <end position="280"/>
    </location>
</feature>
<proteinExistence type="predicted"/>
<organism evidence="4 5">
    <name type="scientific">Bauldia litoralis</name>
    <dbReference type="NCBI Taxonomy" id="665467"/>
    <lineage>
        <taxon>Bacteria</taxon>
        <taxon>Pseudomonadati</taxon>
        <taxon>Pseudomonadota</taxon>
        <taxon>Alphaproteobacteria</taxon>
        <taxon>Hyphomicrobiales</taxon>
        <taxon>Kaistiaceae</taxon>
        <taxon>Bauldia</taxon>
    </lineage>
</organism>
<dbReference type="Proteomes" id="UP000199071">
    <property type="component" value="Unassembled WGS sequence"/>
</dbReference>
<dbReference type="Pfam" id="PF25455">
    <property type="entry name" value="Beta-barrel_CAF17_C"/>
    <property type="match status" value="1"/>
</dbReference>
<evidence type="ECO:0000256" key="1">
    <source>
        <dbReference type="ARBA" id="ARBA00022946"/>
    </source>
</evidence>
<dbReference type="InterPro" id="IPR045179">
    <property type="entry name" value="YgfZ/GcvT"/>
</dbReference>
<dbReference type="InterPro" id="IPR057460">
    <property type="entry name" value="CAF17_C"/>
</dbReference>
<dbReference type="PANTHER" id="PTHR22602">
    <property type="entry name" value="TRANSFERASE CAF17, MITOCHONDRIAL-RELATED"/>
    <property type="match status" value="1"/>
</dbReference>
<evidence type="ECO:0000313" key="5">
    <source>
        <dbReference type="Proteomes" id="UP000199071"/>
    </source>
</evidence>
<keyword evidence="1" id="KW-0809">Transit peptide</keyword>
<dbReference type="STRING" id="665467.SAMN02982931_02209"/>
<dbReference type="InterPro" id="IPR027266">
    <property type="entry name" value="TrmE/GcvT-like"/>
</dbReference>